<comment type="caution">
    <text evidence="2">The sequence shown here is derived from an EMBL/GenBank/DDBJ whole genome shotgun (WGS) entry which is preliminary data.</text>
</comment>
<feature type="domain" description="Peptidase M24" evidence="1">
    <location>
        <begin position="206"/>
        <end position="395"/>
    </location>
</feature>
<dbReference type="SUPFAM" id="SSF53092">
    <property type="entry name" value="Creatinase/prolidase N-terminal domain"/>
    <property type="match status" value="1"/>
</dbReference>
<dbReference type="EMBL" id="JAFREM010000027">
    <property type="protein sequence ID" value="MBO1307746.1"/>
    <property type="molecule type" value="Genomic_DNA"/>
</dbReference>
<dbReference type="Proteomes" id="UP000664601">
    <property type="component" value="Unassembled WGS sequence"/>
</dbReference>
<gene>
    <name evidence="2" type="ORF">JZO70_16345</name>
</gene>
<protein>
    <submittedName>
        <fullName evidence="2">M24 family metallopeptidase</fullName>
    </submittedName>
</protein>
<dbReference type="InterPro" id="IPR036005">
    <property type="entry name" value="Creatinase/aminopeptidase-like"/>
</dbReference>
<dbReference type="SUPFAM" id="SSF55920">
    <property type="entry name" value="Creatinase/aminopeptidase"/>
    <property type="match status" value="1"/>
</dbReference>
<dbReference type="InterPro" id="IPR029149">
    <property type="entry name" value="Creatin/AminoP/Spt16_N"/>
</dbReference>
<reference evidence="2 3" key="1">
    <citation type="submission" date="2021-03" db="EMBL/GenBank/DDBJ databases">
        <title>Enterococcal diversity collection.</title>
        <authorList>
            <person name="Gilmore M.S."/>
            <person name="Schwartzman J."/>
            <person name="Van Tyne D."/>
            <person name="Martin M."/>
            <person name="Earl A.M."/>
            <person name="Manson A.L."/>
            <person name="Straub T."/>
            <person name="Salamzade R."/>
            <person name="Saavedra J."/>
            <person name="Lebreton F."/>
            <person name="Prichula J."/>
            <person name="Schaufler K."/>
            <person name="Gaca A."/>
            <person name="Sgardioli B."/>
            <person name="Wagenaar J."/>
            <person name="Strong T."/>
        </authorList>
    </citation>
    <scope>NUCLEOTIDE SEQUENCE [LARGE SCALE GENOMIC DNA]</scope>
    <source>
        <strain evidence="2 3">669A</strain>
    </source>
</reference>
<proteinExistence type="predicted"/>
<evidence type="ECO:0000259" key="1">
    <source>
        <dbReference type="Pfam" id="PF00557"/>
    </source>
</evidence>
<evidence type="ECO:0000313" key="2">
    <source>
        <dbReference type="EMBL" id="MBO1307746.1"/>
    </source>
</evidence>
<sequence length="460" mass="51841">MKTIKLTTVKEPTIHEEVAPVFLTDETMQQRKEKILCLMKKAAYDYLVVYADKEHGSNFEYLTGFFPRFEEGLLIINKEGESSFVLGNENLKMVNHARIEGQLYHSPYFSLPNQPMDNERPLSDIFKEIGLATAKKIGVAGWKMFTPKLTDGKQLLDLPYFIVEELKQAAQQAELLNACDLFISGEYGARTVNNANEFAHYEYGANLASSRILRALNAIEPGIKEAELGELLNGEGQLNSVVTIAAAGDRFEKANFYPTHKAVKEGDKLSLTIGYKGGLSSRSGFVIQKESELPADQQDYLEKVVYPYFRAMTAWLSESKIGRTGGELYQTIETVLPKETYGWSLNPGHLVADEEWMSSPIYPESKEVLKSGMIFEIDIIPSIPGYQGTSAEECVALADEELQKEIKEQYPELWARIEGRREYIRNELNIPLSDDILPLSNTVAYLRPFFLAKDQALVVE</sequence>
<accession>A0ABS3LDP5</accession>
<organism evidence="2 3">
    <name type="scientific">Candidatus Enterococcus moelleringii</name>
    <dbReference type="NCBI Taxonomy" id="2815325"/>
    <lineage>
        <taxon>Bacteria</taxon>
        <taxon>Bacillati</taxon>
        <taxon>Bacillota</taxon>
        <taxon>Bacilli</taxon>
        <taxon>Lactobacillales</taxon>
        <taxon>Enterococcaceae</taxon>
        <taxon>Enterococcus</taxon>
    </lineage>
</organism>
<dbReference type="Pfam" id="PF00557">
    <property type="entry name" value="Peptidase_M24"/>
    <property type="match status" value="1"/>
</dbReference>
<dbReference type="InterPro" id="IPR050659">
    <property type="entry name" value="Peptidase_M24B"/>
</dbReference>
<dbReference type="RefSeq" id="WP_207674743.1">
    <property type="nucleotide sequence ID" value="NZ_JAFREM010000027.1"/>
</dbReference>
<dbReference type="Gene3D" id="3.90.230.10">
    <property type="entry name" value="Creatinase/methionine aminopeptidase superfamily"/>
    <property type="match status" value="1"/>
</dbReference>
<dbReference type="PANTHER" id="PTHR46112:SF2">
    <property type="entry name" value="XAA-PRO AMINOPEPTIDASE P-RELATED"/>
    <property type="match status" value="1"/>
</dbReference>
<dbReference type="PANTHER" id="PTHR46112">
    <property type="entry name" value="AMINOPEPTIDASE"/>
    <property type="match status" value="1"/>
</dbReference>
<dbReference type="InterPro" id="IPR000994">
    <property type="entry name" value="Pept_M24"/>
</dbReference>
<evidence type="ECO:0000313" key="3">
    <source>
        <dbReference type="Proteomes" id="UP000664601"/>
    </source>
</evidence>
<dbReference type="CDD" id="cd01066">
    <property type="entry name" value="APP_MetAP"/>
    <property type="match status" value="1"/>
</dbReference>
<name>A0ABS3LDP5_9ENTE</name>
<keyword evidence="3" id="KW-1185">Reference proteome</keyword>
<dbReference type="Gene3D" id="3.40.350.10">
    <property type="entry name" value="Creatinase/prolidase N-terminal domain"/>
    <property type="match status" value="1"/>
</dbReference>